<keyword evidence="3" id="KW-0808">Transferase</keyword>
<dbReference type="InterPro" id="IPR029063">
    <property type="entry name" value="SAM-dependent_MTases_sf"/>
</dbReference>
<organism evidence="5 6">
    <name type="scientific">Brevibacterium samyangense</name>
    <dbReference type="NCBI Taxonomy" id="366888"/>
    <lineage>
        <taxon>Bacteria</taxon>
        <taxon>Bacillati</taxon>
        <taxon>Actinomycetota</taxon>
        <taxon>Actinomycetes</taxon>
        <taxon>Micrococcales</taxon>
        <taxon>Brevibacteriaceae</taxon>
        <taxon>Brevibacterium</taxon>
    </lineage>
</organism>
<keyword evidence="2 5" id="KW-0489">Methyltransferase</keyword>
<dbReference type="GO" id="GO:0008168">
    <property type="term" value="F:methyltransferase activity"/>
    <property type="evidence" value="ECO:0007669"/>
    <property type="project" value="UniProtKB-KW"/>
</dbReference>
<evidence type="ECO:0000313" key="6">
    <source>
        <dbReference type="Proteomes" id="UP001500755"/>
    </source>
</evidence>
<dbReference type="CDD" id="cd02440">
    <property type="entry name" value="AdoMet_MTases"/>
    <property type="match status" value="1"/>
</dbReference>
<comment type="similarity">
    <text evidence="1">Belongs to the methyltransferase superfamily.</text>
</comment>
<feature type="domain" description="Methyltransferase type 11" evidence="4">
    <location>
        <begin position="53"/>
        <end position="140"/>
    </location>
</feature>
<evidence type="ECO:0000256" key="2">
    <source>
        <dbReference type="ARBA" id="ARBA00022603"/>
    </source>
</evidence>
<dbReference type="Proteomes" id="UP001500755">
    <property type="component" value="Unassembled WGS sequence"/>
</dbReference>
<dbReference type="GO" id="GO:0032259">
    <property type="term" value="P:methylation"/>
    <property type="evidence" value="ECO:0007669"/>
    <property type="project" value="UniProtKB-KW"/>
</dbReference>
<dbReference type="Gene3D" id="3.40.50.150">
    <property type="entry name" value="Vaccinia Virus protein VP39"/>
    <property type="match status" value="1"/>
</dbReference>
<dbReference type="InterPro" id="IPR051052">
    <property type="entry name" value="Diverse_substrate_MTase"/>
</dbReference>
<evidence type="ECO:0000259" key="4">
    <source>
        <dbReference type="Pfam" id="PF08241"/>
    </source>
</evidence>
<name>A0ABP5F0S3_9MICO</name>
<keyword evidence="6" id="KW-1185">Reference proteome</keyword>
<dbReference type="PANTHER" id="PTHR44942">
    <property type="entry name" value="METHYLTRANSF_11 DOMAIN-CONTAINING PROTEIN"/>
    <property type="match status" value="1"/>
</dbReference>
<sequence length="251" mass="27472">MVRPRMNAHTRTAHGRNFGANADLYEAVRPGYPAEALPVVLGQEDSVRPLRVLDLGAGTGKLTRALMADPGVAEVQAVDPDASLLALNPAPRAVGTAEDIPFPADSFDLVTVAQAWHWVDEARAAEEIARVLVPGGRLAILVNQLDVRVDWVLRLSRIMHAGDVYRPAWRPALGPAFGSVRPHEVPFVQEVTVDDVVALAATRSYWLRSDERIRARVESNLRGYFAEEHVVPPGETFDLPYLSLVHTAQTV</sequence>
<comment type="caution">
    <text evidence="5">The sequence shown here is derived from an EMBL/GenBank/DDBJ whole genome shotgun (WGS) entry which is preliminary data.</text>
</comment>
<accession>A0ABP5F0S3</accession>
<dbReference type="InterPro" id="IPR013216">
    <property type="entry name" value="Methyltransf_11"/>
</dbReference>
<dbReference type="EMBL" id="BAAANO010000018">
    <property type="protein sequence ID" value="GAA2009112.1"/>
    <property type="molecule type" value="Genomic_DNA"/>
</dbReference>
<evidence type="ECO:0000256" key="1">
    <source>
        <dbReference type="ARBA" id="ARBA00008361"/>
    </source>
</evidence>
<evidence type="ECO:0000313" key="5">
    <source>
        <dbReference type="EMBL" id="GAA2009112.1"/>
    </source>
</evidence>
<evidence type="ECO:0000256" key="3">
    <source>
        <dbReference type="ARBA" id="ARBA00022679"/>
    </source>
</evidence>
<proteinExistence type="inferred from homology"/>
<gene>
    <name evidence="5" type="ORF">GCM10009755_19610</name>
</gene>
<dbReference type="SUPFAM" id="SSF53335">
    <property type="entry name" value="S-adenosyl-L-methionine-dependent methyltransferases"/>
    <property type="match status" value="1"/>
</dbReference>
<reference evidence="6" key="1">
    <citation type="journal article" date="2019" name="Int. J. Syst. Evol. Microbiol.">
        <title>The Global Catalogue of Microorganisms (GCM) 10K type strain sequencing project: providing services to taxonomists for standard genome sequencing and annotation.</title>
        <authorList>
            <consortium name="The Broad Institute Genomics Platform"/>
            <consortium name="The Broad Institute Genome Sequencing Center for Infectious Disease"/>
            <person name="Wu L."/>
            <person name="Ma J."/>
        </authorList>
    </citation>
    <scope>NUCLEOTIDE SEQUENCE [LARGE SCALE GENOMIC DNA]</scope>
    <source>
        <strain evidence="6">JCM 14546</strain>
    </source>
</reference>
<dbReference type="PANTHER" id="PTHR44942:SF4">
    <property type="entry name" value="METHYLTRANSFERASE TYPE 11 DOMAIN-CONTAINING PROTEIN"/>
    <property type="match status" value="1"/>
</dbReference>
<protein>
    <submittedName>
        <fullName evidence="5">Class I SAM-dependent methyltransferase</fullName>
    </submittedName>
</protein>
<dbReference type="Pfam" id="PF08241">
    <property type="entry name" value="Methyltransf_11"/>
    <property type="match status" value="1"/>
</dbReference>